<proteinExistence type="predicted"/>
<keyword evidence="3" id="KW-1185">Reference proteome</keyword>
<gene>
    <name evidence="2" type="ORF">HETSPECPRED_009578</name>
</gene>
<evidence type="ECO:0000313" key="3">
    <source>
        <dbReference type="Proteomes" id="UP000664521"/>
    </source>
</evidence>
<sequence length="205" mass="22689">MDHALCRLPFYYVRSLTSSWYVQMLEHQHTQLIAGIQELYRRLAEKEPKPDLPIEASCNGQPLTHRILEELNIITPHEWNASEKSDDSAVSSAPSDDVCGSPLSHVQPTSSSDPFQASNMHHVNAEQGAQKIPATRELTPPPTLSPPAANELTRKPTFTLQMPPPYFASPDNQSTNHSIYGAPGTDWLLDAGMPYGELGPYLQGF</sequence>
<dbReference type="AlphaFoldDB" id="A0A8H3EQ06"/>
<dbReference type="OrthoDB" id="4151048at2759"/>
<feature type="region of interest" description="Disordered" evidence="1">
    <location>
        <begin position="130"/>
        <end position="178"/>
    </location>
</feature>
<feature type="region of interest" description="Disordered" evidence="1">
    <location>
        <begin position="82"/>
        <end position="117"/>
    </location>
</feature>
<name>A0A8H3EQ06_9LECA</name>
<evidence type="ECO:0000313" key="2">
    <source>
        <dbReference type="EMBL" id="CAF9910002.1"/>
    </source>
</evidence>
<feature type="compositionally biased region" description="Polar residues" evidence="1">
    <location>
        <begin position="104"/>
        <end position="117"/>
    </location>
</feature>
<feature type="compositionally biased region" description="Low complexity" evidence="1">
    <location>
        <begin position="88"/>
        <end position="98"/>
    </location>
</feature>
<organism evidence="2 3">
    <name type="scientific">Heterodermia speciosa</name>
    <dbReference type="NCBI Taxonomy" id="116794"/>
    <lineage>
        <taxon>Eukaryota</taxon>
        <taxon>Fungi</taxon>
        <taxon>Dikarya</taxon>
        <taxon>Ascomycota</taxon>
        <taxon>Pezizomycotina</taxon>
        <taxon>Lecanoromycetes</taxon>
        <taxon>OSLEUM clade</taxon>
        <taxon>Lecanoromycetidae</taxon>
        <taxon>Caliciales</taxon>
        <taxon>Physciaceae</taxon>
        <taxon>Heterodermia</taxon>
    </lineage>
</organism>
<protein>
    <submittedName>
        <fullName evidence="2">Uncharacterized protein</fullName>
    </submittedName>
</protein>
<dbReference type="EMBL" id="CAJPDS010000008">
    <property type="protein sequence ID" value="CAF9910002.1"/>
    <property type="molecule type" value="Genomic_DNA"/>
</dbReference>
<evidence type="ECO:0000256" key="1">
    <source>
        <dbReference type="SAM" id="MobiDB-lite"/>
    </source>
</evidence>
<comment type="caution">
    <text evidence="2">The sequence shown here is derived from an EMBL/GenBank/DDBJ whole genome shotgun (WGS) entry which is preliminary data.</text>
</comment>
<accession>A0A8H3EQ06</accession>
<dbReference type="Proteomes" id="UP000664521">
    <property type="component" value="Unassembled WGS sequence"/>
</dbReference>
<reference evidence="2" key="1">
    <citation type="submission" date="2021-03" db="EMBL/GenBank/DDBJ databases">
        <authorList>
            <person name="Tagirdzhanova G."/>
        </authorList>
    </citation>
    <scope>NUCLEOTIDE SEQUENCE</scope>
</reference>